<dbReference type="AlphaFoldDB" id="E0WRD4"/>
<keyword evidence="1" id="KW-0812">Transmembrane</keyword>
<keyword evidence="3" id="KW-1185">Reference proteome</keyword>
<accession>E0WRD4</accession>
<evidence type="ECO:0000313" key="2">
    <source>
        <dbReference type="EMBL" id="EFL92694.1"/>
    </source>
</evidence>
<evidence type="ECO:0008006" key="4">
    <source>
        <dbReference type="Google" id="ProtNLM"/>
    </source>
</evidence>
<gene>
    <name evidence="2" type="ORF">REG_0528</name>
</gene>
<dbReference type="HOGENOM" id="CLU_1955641_0_0_6"/>
<dbReference type="EMBL" id="GL379589">
    <property type="protein sequence ID" value="EFL92694.1"/>
    <property type="molecule type" value="Genomic_DNA"/>
</dbReference>
<proteinExistence type="predicted"/>
<organism evidence="2 3">
    <name type="scientific">Candidatus Regiella insecticola LSR1</name>
    <dbReference type="NCBI Taxonomy" id="663321"/>
    <lineage>
        <taxon>Bacteria</taxon>
        <taxon>Pseudomonadati</taxon>
        <taxon>Pseudomonadota</taxon>
        <taxon>Gammaproteobacteria</taxon>
        <taxon>Enterobacterales</taxon>
        <taxon>Enterobacteriaceae</taxon>
        <taxon>aphid secondary symbionts</taxon>
        <taxon>Candidatus Regiella</taxon>
    </lineage>
</organism>
<name>E0WRD4_9ENTR</name>
<reference evidence="2" key="1">
    <citation type="journal article" date="2009" name="Environ. Microbiol.">
        <title>Dynamics of genome evolution in facultative symbionts of aphids.</title>
        <authorList>
            <person name="Degnan P.H."/>
            <person name="Leonardo T.E."/>
            <person name="Cass B.N."/>
            <person name="Hurwitz B."/>
            <person name="Stern D."/>
            <person name="Gibbs R.A."/>
            <person name="Richards S."/>
            <person name="Moran N.A."/>
        </authorList>
    </citation>
    <scope>NUCLEOTIDE SEQUENCE [LARGE SCALE GENOMIC DNA]</scope>
    <source>
        <strain evidence="2">LSR1</strain>
    </source>
</reference>
<keyword evidence="1" id="KW-1133">Transmembrane helix</keyword>
<protein>
    <recommendedName>
        <fullName evidence="4">Phage protein</fullName>
    </recommendedName>
</protein>
<sequence>MQSNLMRNLKIGVIFFSISIILSLIIFFAKNNSVETDKNELVTFNCITDDETDLAAFLDRKKHELILYDDIYQFIKIKEENDDEVLLFENKKNETTSIASINISMMPDATKHEKQILNYHCKVSHKIK</sequence>
<evidence type="ECO:0000313" key="3">
    <source>
        <dbReference type="Proteomes" id="UP000005726"/>
    </source>
</evidence>
<feature type="transmembrane region" description="Helical" evidence="1">
    <location>
        <begin position="12"/>
        <end position="29"/>
    </location>
</feature>
<dbReference type="Proteomes" id="UP000005726">
    <property type="component" value="Unassembled WGS sequence"/>
</dbReference>
<evidence type="ECO:0000256" key="1">
    <source>
        <dbReference type="SAM" id="Phobius"/>
    </source>
</evidence>
<keyword evidence="1" id="KW-0472">Membrane</keyword>
<dbReference type="eggNOG" id="ENOG502ZSB5">
    <property type="taxonomic scope" value="Bacteria"/>
</dbReference>